<evidence type="ECO:0000256" key="2">
    <source>
        <dbReference type="ARBA" id="ARBA00022475"/>
    </source>
</evidence>
<dbReference type="PROSITE" id="PS51866">
    <property type="entry name" value="MOP"/>
    <property type="match status" value="1"/>
</dbReference>
<dbReference type="SUPFAM" id="SSF52540">
    <property type="entry name" value="P-loop containing nucleoside triphosphate hydrolases"/>
    <property type="match status" value="1"/>
</dbReference>
<dbReference type="EMBL" id="LKBA01000009">
    <property type="protein sequence ID" value="KPN62847.1"/>
    <property type="molecule type" value="Genomic_DNA"/>
</dbReference>
<dbReference type="OrthoDB" id="9802264at2"/>
<keyword evidence="5" id="KW-0547">Nucleotide-binding</keyword>
<evidence type="ECO:0000256" key="3">
    <source>
        <dbReference type="ARBA" id="ARBA00022505"/>
    </source>
</evidence>
<dbReference type="InterPro" id="IPR008995">
    <property type="entry name" value="Mo/tungstate-bd_C_term_dom"/>
</dbReference>
<dbReference type="Gene3D" id="2.40.50.100">
    <property type="match status" value="1"/>
</dbReference>
<dbReference type="InterPro" id="IPR011868">
    <property type="entry name" value="ModC_ABC_ATP-bd"/>
</dbReference>
<evidence type="ECO:0000259" key="11">
    <source>
        <dbReference type="PROSITE" id="PS51866"/>
    </source>
</evidence>
<evidence type="ECO:0000256" key="6">
    <source>
        <dbReference type="ARBA" id="ARBA00022840"/>
    </source>
</evidence>
<dbReference type="STRING" id="154981.AKJ29_01545"/>
<keyword evidence="2" id="KW-1003">Cell membrane</keyword>
<keyword evidence="8" id="KW-0472">Membrane</keyword>
<dbReference type="InterPro" id="IPR027417">
    <property type="entry name" value="P-loop_NTPase"/>
</dbReference>
<evidence type="ECO:0000313" key="13">
    <source>
        <dbReference type="Proteomes" id="UP000050471"/>
    </source>
</evidence>
<evidence type="ECO:0000256" key="8">
    <source>
        <dbReference type="ARBA" id="ARBA00023136"/>
    </source>
</evidence>
<dbReference type="InterPro" id="IPR004606">
    <property type="entry name" value="Mop_domain"/>
</dbReference>
<keyword evidence="6 12" id="KW-0067">ATP-binding</keyword>
<dbReference type="GO" id="GO:0140359">
    <property type="term" value="F:ABC-type transporter activity"/>
    <property type="evidence" value="ECO:0007669"/>
    <property type="project" value="InterPro"/>
</dbReference>
<dbReference type="SMART" id="SM00382">
    <property type="entry name" value="AAA"/>
    <property type="match status" value="1"/>
</dbReference>
<evidence type="ECO:0000256" key="7">
    <source>
        <dbReference type="ARBA" id="ARBA00022967"/>
    </source>
</evidence>
<dbReference type="InterPro" id="IPR017871">
    <property type="entry name" value="ABC_transporter-like_CS"/>
</dbReference>
<dbReference type="InterPro" id="IPR005116">
    <property type="entry name" value="Transp-assoc_OB_typ1"/>
</dbReference>
<dbReference type="PANTHER" id="PTHR43514:SF4">
    <property type="entry name" value="ABC TRANSPORTER I FAMILY MEMBER 10"/>
    <property type="match status" value="1"/>
</dbReference>
<dbReference type="PROSITE" id="PS50893">
    <property type="entry name" value="ABC_TRANSPORTER_2"/>
    <property type="match status" value="1"/>
</dbReference>
<dbReference type="NCBIfam" id="TIGR02142">
    <property type="entry name" value="modC_ABC"/>
    <property type="match status" value="1"/>
</dbReference>
<evidence type="ECO:0000313" key="12">
    <source>
        <dbReference type="EMBL" id="KPN62847.1"/>
    </source>
</evidence>
<dbReference type="RefSeq" id="WP_055191071.1">
    <property type="nucleotide sequence ID" value="NZ_FPBS01000012.1"/>
</dbReference>
<dbReference type="InterPro" id="IPR003439">
    <property type="entry name" value="ABC_transporter-like_ATP-bd"/>
</dbReference>
<evidence type="ECO:0000256" key="1">
    <source>
        <dbReference type="ARBA" id="ARBA00022448"/>
    </source>
</evidence>
<accession>A0A0P7KLF6</accession>
<comment type="caution">
    <text evidence="12">The sequence shown here is derived from an EMBL/GenBank/DDBJ whole genome shotgun (WGS) entry which is preliminary data.</text>
</comment>
<dbReference type="InterPro" id="IPR050334">
    <property type="entry name" value="Molybdenum_import_ModC"/>
</dbReference>
<keyword evidence="7" id="KW-1278">Translocase</keyword>
<sequence>MLDVRLKHRFSGMDLDLDFTAPDGLTVLYGASGSGKTTVVNAVAGLLRPDQGRVVVGDEVLGDTSRGIWLPPHKRGLGYVFQEARLFPHLTVRQNLAYGGWFGRRPSAPDTVASFDQVVDMLAIAPLLARRPASLSGGEKQRVAIGRALLARPKLLLADEPLAALDQARKSEILPYFERLRDEIALPILYVCHAPEEVARLATTVVALDQGRILKVGPAEDVLADPGFTPQGPRAVGAILRAQVAVQHEDGLTELDAGGVPLFVPHIQKPTGSRLRLRIAAQDVILARDLPGDMSALNVLPGVIEELRVGDGPGAIVSLTTPAGKLLARITRRSAGSMQLAPGQPMNAIVKTVAIAPEDVGR</sequence>
<dbReference type="SUPFAM" id="SSF50331">
    <property type="entry name" value="MOP-like"/>
    <property type="match status" value="1"/>
</dbReference>
<name>A0A0P7KLF6_9RHOB</name>
<keyword evidence="1" id="KW-0813">Transport</keyword>
<dbReference type="GO" id="GO:0015098">
    <property type="term" value="F:molybdate ion transmembrane transporter activity"/>
    <property type="evidence" value="ECO:0007669"/>
    <property type="project" value="InterPro"/>
</dbReference>
<protein>
    <submittedName>
        <fullName evidence="12">Molybdenum ABC transporter ATP-binding protein</fullName>
    </submittedName>
</protein>
<dbReference type="GO" id="GO:0016887">
    <property type="term" value="F:ATP hydrolysis activity"/>
    <property type="evidence" value="ECO:0007669"/>
    <property type="project" value="InterPro"/>
</dbReference>
<evidence type="ECO:0000256" key="5">
    <source>
        <dbReference type="ARBA" id="ARBA00022741"/>
    </source>
</evidence>
<reference evidence="12 13" key="1">
    <citation type="submission" date="2015-09" db="EMBL/GenBank/DDBJ databases">
        <title>Draft genome sequence of Aliiroseovarius crassostreae CV919-312TSm, the causative agent of Roseovarius Oyster Disease (formerly Juvenile Oyster Disease).</title>
        <authorList>
            <person name="Kessner L."/>
            <person name="Spinard E."/>
            <person name="Nelson D."/>
        </authorList>
    </citation>
    <scope>NUCLEOTIDE SEQUENCE [LARGE SCALE GENOMIC DNA]</scope>
    <source>
        <strain evidence="12 13">CV919-312</strain>
    </source>
</reference>
<dbReference type="PANTHER" id="PTHR43514">
    <property type="entry name" value="ABC TRANSPORTER I FAMILY MEMBER 10"/>
    <property type="match status" value="1"/>
</dbReference>
<feature type="domain" description="ABC transporter" evidence="10">
    <location>
        <begin position="4"/>
        <end position="235"/>
    </location>
</feature>
<dbReference type="Proteomes" id="UP000050471">
    <property type="component" value="Unassembled WGS sequence"/>
</dbReference>
<evidence type="ECO:0000259" key="10">
    <source>
        <dbReference type="PROSITE" id="PS50893"/>
    </source>
</evidence>
<dbReference type="PROSITE" id="PS00211">
    <property type="entry name" value="ABC_TRANSPORTER_1"/>
    <property type="match status" value="1"/>
</dbReference>
<proteinExistence type="predicted"/>
<keyword evidence="4" id="KW-0997">Cell inner membrane</keyword>
<dbReference type="GO" id="GO:0005524">
    <property type="term" value="F:ATP binding"/>
    <property type="evidence" value="ECO:0007669"/>
    <property type="project" value="UniProtKB-KW"/>
</dbReference>
<dbReference type="Gene3D" id="3.40.50.300">
    <property type="entry name" value="P-loop containing nucleotide triphosphate hydrolases"/>
    <property type="match status" value="1"/>
</dbReference>
<gene>
    <name evidence="12" type="ORF">AKJ29_01545</name>
</gene>
<dbReference type="InterPro" id="IPR003593">
    <property type="entry name" value="AAA+_ATPase"/>
</dbReference>
<dbReference type="GO" id="GO:0016020">
    <property type="term" value="C:membrane"/>
    <property type="evidence" value="ECO:0007669"/>
    <property type="project" value="InterPro"/>
</dbReference>
<feature type="domain" description="Mop" evidence="11">
    <location>
        <begin position="293"/>
        <end position="359"/>
    </location>
</feature>
<dbReference type="Pfam" id="PF00005">
    <property type="entry name" value="ABC_tran"/>
    <property type="match status" value="1"/>
</dbReference>
<keyword evidence="3 9" id="KW-0500">Molybdenum</keyword>
<dbReference type="Pfam" id="PF03459">
    <property type="entry name" value="TOBE"/>
    <property type="match status" value="1"/>
</dbReference>
<evidence type="ECO:0000256" key="9">
    <source>
        <dbReference type="PROSITE-ProRule" id="PRU01213"/>
    </source>
</evidence>
<dbReference type="AlphaFoldDB" id="A0A0P7KLF6"/>
<keyword evidence="13" id="KW-1185">Reference proteome</keyword>
<organism evidence="12 13">
    <name type="scientific">Aliiroseovarius crassostreae</name>
    <dbReference type="NCBI Taxonomy" id="154981"/>
    <lineage>
        <taxon>Bacteria</taxon>
        <taxon>Pseudomonadati</taxon>
        <taxon>Pseudomonadota</taxon>
        <taxon>Alphaproteobacteria</taxon>
        <taxon>Rhodobacterales</taxon>
        <taxon>Paracoccaceae</taxon>
        <taxon>Aliiroseovarius</taxon>
    </lineage>
</organism>
<evidence type="ECO:0000256" key="4">
    <source>
        <dbReference type="ARBA" id="ARBA00022519"/>
    </source>
</evidence>